<keyword evidence="2" id="KW-1185">Reference proteome</keyword>
<accession>A0A9W9TT75</accession>
<gene>
    <name evidence="1" type="ORF">N7468_003263</name>
</gene>
<dbReference type="Proteomes" id="UP001150941">
    <property type="component" value="Unassembled WGS sequence"/>
</dbReference>
<reference evidence="1" key="1">
    <citation type="submission" date="2022-11" db="EMBL/GenBank/DDBJ databases">
        <authorList>
            <person name="Petersen C."/>
        </authorList>
    </citation>
    <scope>NUCLEOTIDE SEQUENCE</scope>
    <source>
        <strain evidence="1">IBT 19713</strain>
    </source>
</reference>
<protein>
    <submittedName>
        <fullName evidence="1">Uncharacterized protein</fullName>
    </submittedName>
</protein>
<dbReference type="GeneID" id="83199863"/>
<dbReference type="RefSeq" id="XP_058331563.1">
    <property type="nucleotide sequence ID" value="XM_058472560.1"/>
</dbReference>
<organism evidence="1 2">
    <name type="scientific">Penicillium chermesinum</name>
    <dbReference type="NCBI Taxonomy" id="63820"/>
    <lineage>
        <taxon>Eukaryota</taxon>
        <taxon>Fungi</taxon>
        <taxon>Dikarya</taxon>
        <taxon>Ascomycota</taxon>
        <taxon>Pezizomycotina</taxon>
        <taxon>Eurotiomycetes</taxon>
        <taxon>Eurotiomycetidae</taxon>
        <taxon>Eurotiales</taxon>
        <taxon>Aspergillaceae</taxon>
        <taxon>Penicillium</taxon>
    </lineage>
</organism>
<dbReference type="AlphaFoldDB" id="A0A9W9TT75"/>
<comment type="caution">
    <text evidence="1">The sequence shown here is derived from an EMBL/GenBank/DDBJ whole genome shotgun (WGS) entry which is preliminary data.</text>
</comment>
<name>A0A9W9TT75_9EURO</name>
<dbReference type="EMBL" id="JAPQKS010000003">
    <property type="protein sequence ID" value="KAJ5238644.1"/>
    <property type="molecule type" value="Genomic_DNA"/>
</dbReference>
<evidence type="ECO:0000313" key="1">
    <source>
        <dbReference type="EMBL" id="KAJ5238644.1"/>
    </source>
</evidence>
<sequence>MGFEWWRSLQHQLSSALWDQGGRLGIRAAQRAGAVNRIRNLPDQEYGALRSSTLPGILWVCCACTGASPRYCDSQPYVSHATTPLTARTEPLNRPHYPR</sequence>
<proteinExistence type="predicted"/>
<reference evidence="1" key="2">
    <citation type="journal article" date="2023" name="IMA Fungus">
        <title>Comparative genomic study of the Penicillium genus elucidates a diverse pangenome and 15 lateral gene transfer events.</title>
        <authorList>
            <person name="Petersen C."/>
            <person name="Sorensen T."/>
            <person name="Nielsen M.R."/>
            <person name="Sondergaard T.E."/>
            <person name="Sorensen J.L."/>
            <person name="Fitzpatrick D.A."/>
            <person name="Frisvad J.C."/>
            <person name="Nielsen K.L."/>
        </authorList>
    </citation>
    <scope>NUCLEOTIDE SEQUENCE</scope>
    <source>
        <strain evidence="1">IBT 19713</strain>
    </source>
</reference>
<evidence type="ECO:0000313" key="2">
    <source>
        <dbReference type="Proteomes" id="UP001150941"/>
    </source>
</evidence>